<evidence type="ECO:0000256" key="1">
    <source>
        <dbReference type="SAM" id="Coils"/>
    </source>
</evidence>
<dbReference type="AlphaFoldDB" id="A0AAJ1KTV8"/>
<dbReference type="RefSeq" id="WP_130941201.1">
    <property type="nucleotide sequence ID" value="NZ_JAOCBF010000021.1"/>
</dbReference>
<feature type="coiled-coil region" evidence="1">
    <location>
        <begin position="483"/>
        <end position="510"/>
    </location>
</feature>
<name>A0AAJ1KTV8_9ENTR</name>
<protein>
    <submittedName>
        <fullName evidence="3">Tail fiber domain-containing protein</fullName>
    </submittedName>
</protein>
<evidence type="ECO:0000313" key="3">
    <source>
        <dbReference type="EMBL" id="MDH0964371.1"/>
    </source>
</evidence>
<dbReference type="Proteomes" id="UP001159937">
    <property type="component" value="Unassembled WGS sequence"/>
</dbReference>
<sequence length="514" mass="55510">MSMYEVGTITGAANQVKVTGVTTKWSQTALGVQQGSILVVYRNGSTDLYAIKSVDSDTQLTLTRNITTAFSGASYGIITSETASTSAFANQLASAFSLWRSVVEGWSTALTSTGNITMTDPITGTSVTVPAIKGMASIAGGNNFTGTQSVDSDDAGFILGKNADIGLVKKNGTWGKLMVGKSTRFSVVKSANDRISATDVQTEIFGVNSSGDVDILGNINGKKNANFTDGGVSARSIELSYTTPFIDFHYGNSTADYTHRIIADDPVALGFECSIRVAKNIRSQQGIKADLYVRAASRAGIIAQYDNDPSANLGDIRVAPQLTTQFATVGADSNGQAGGNFWFEEHVGNNHRLVTQVKGYGASVQYWHHRSDGMIWNSQRGDVAWAATSDKNLKHDIKPTDGLQSLKNINAMKLVTFIYNDDERGRQRRGVIAQQLQKIDPCYVKVSKGVVGRPAIKDDEGNEIEPEHQEVIEKLVLDSNPLLMDALSAIQVLSREISELRAENRDLRAFVHFE</sequence>
<comment type="caution">
    <text evidence="3">The sequence shown here is derived from an EMBL/GenBank/DDBJ whole genome shotgun (WGS) entry which is preliminary data.</text>
</comment>
<organism evidence="3 4">
    <name type="scientific">Klebsiella michiganensis</name>
    <dbReference type="NCBI Taxonomy" id="1134687"/>
    <lineage>
        <taxon>Bacteria</taxon>
        <taxon>Pseudomonadati</taxon>
        <taxon>Pseudomonadota</taxon>
        <taxon>Gammaproteobacteria</taxon>
        <taxon>Enterobacterales</taxon>
        <taxon>Enterobacteriaceae</taxon>
        <taxon>Klebsiella/Raoultella group</taxon>
        <taxon>Klebsiella</taxon>
    </lineage>
</organism>
<dbReference type="PROSITE" id="PS51688">
    <property type="entry name" value="ICA"/>
    <property type="match status" value="1"/>
</dbReference>
<dbReference type="Pfam" id="PF13884">
    <property type="entry name" value="Peptidase_S74"/>
    <property type="match status" value="1"/>
</dbReference>
<keyword evidence="1" id="KW-0175">Coiled coil</keyword>
<reference evidence="3" key="1">
    <citation type="submission" date="2022-09" db="EMBL/GenBank/DDBJ databases">
        <title>Intensive care unit water sources are persistently colonized with multi-drug resistant bacteria and are the site of extensive horizontal gene transfer of antibiotic resistance genes.</title>
        <authorList>
            <person name="Diorio-Toth L."/>
        </authorList>
    </citation>
    <scope>NUCLEOTIDE SEQUENCE</scope>
    <source>
        <strain evidence="3">GD03918</strain>
    </source>
</reference>
<gene>
    <name evidence="3" type="ORF">N5C89_16155</name>
</gene>
<evidence type="ECO:0000259" key="2">
    <source>
        <dbReference type="PROSITE" id="PS51688"/>
    </source>
</evidence>
<evidence type="ECO:0000313" key="4">
    <source>
        <dbReference type="Proteomes" id="UP001159937"/>
    </source>
</evidence>
<accession>A0AAJ1KTV8</accession>
<feature type="domain" description="Peptidase S74" evidence="2">
    <location>
        <begin position="389"/>
        <end position="504"/>
    </location>
</feature>
<dbReference type="InterPro" id="IPR030392">
    <property type="entry name" value="S74_ICA"/>
</dbReference>
<dbReference type="EMBL" id="JAOCBF010000021">
    <property type="protein sequence ID" value="MDH0964371.1"/>
    <property type="molecule type" value="Genomic_DNA"/>
</dbReference>
<proteinExistence type="predicted"/>